<protein>
    <submittedName>
        <fullName evidence="1">Uncharacterized protein</fullName>
    </submittedName>
</protein>
<evidence type="ECO:0000313" key="1">
    <source>
        <dbReference type="EMBL" id="CAB4167742.1"/>
    </source>
</evidence>
<evidence type="ECO:0000313" key="2">
    <source>
        <dbReference type="EMBL" id="CAB4168511.1"/>
    </source>
</evidence>
<reference evidence="1" key="1">
    <citation type="submission" date="2020-04" db="EMBL/GenBank/DDBJ databases">
        <authorList>
            <person name="Chiriac C."/>
            <person name="Salcher M."/>
            <person name="Ghai R."/>
            <person name="Kavagutti S V."/>
        </authorList>
    </citation>
    <scope>NUCLEOTIDE SEQUENCE</scope>
</reference>
<dbReference type="EMBL" id="LR796826">
    <property type="protein sequence ID" value="CAB4168511.1"/>
    <property type="molecule type" value="Genomic_DNA"/>
</dbReference>
<evidence type="ECO:0000313" key="3">
    <source>
        <dbReference type="EMBL" id="CAB4196446.1"/>
    </source>
</evidence>
<proteinExistence type="predicted"/>
<name>A0A6J5P9G7_9CAUD</name>
<evidence type="ECO:0000313" key="4">
    <source>
        <dbReference type="EMBL" id="CAB4205203.1"/>
    </source>
</evidence>
<dbReference type="EMBL" id="LR797357">
    <property type="protein sequence ID" value="CAB4205203.1"/>
    <property type="molecule type" value="Genomic_DNA"/>
</dbReference>
<sequence>MEKIEEKVNKAFVKQYGRQFAEPGECASCDRHRANGDTFFPPHDASRHCRSGGNNHCSCDSCF</sequence>
<accession>A0A6J5P9G7</accession>
<organism evidence="1">
    <name type="scientific">uncultured Caudovirales phage</name>
    <dbReference type="NCBI Taxonomy" id="2100421"/>
    <lineage>
        <taxon>Viruses</taxon>
        <taxon>Duplodnaviria</taxon>
        <taxon>Heunggongvirae</taxon>
        <taxon>Uroviricota</taxon>
        <taxon>Caudoviricetes</taxon>
        <taxon>Peduoviridae</taxon>
        <taxon>Maltschvirus</taxon>
        <taxon>Maltschvirus maltsch</taxon>
    </lineage>
</organism>
<gene>
    <name evidence="3" type="ORF">UFOVP1292_50</name>
    <name evidence="4" type="ORF">UFOVP1411_41</name>
    <name evidence="1" type="ORF">UFOVP859_45</name>
    <name evidence="2" type="ORF">UFOVP882_43</name>
</gene>
<dbReference type="EMBL" id="LR796816">
    <property type="protein sequence ID" value="CAB4167742.1"/>
    <property type="molecule type" value="Genomic_DNA"/>
</dbReference>
<dbReference type="EMBL" id="LR797251">
    <property type="protein sequence ID" value="CAB4196446.1"/>
    <property type="molecule type" value="Genomic_DNA"/>
</dbReference>